<feature type="domain" description="Histidine kinase" evidence="7">
    <location>
        <begin position="377"/>
        <end position="567"/>
    </location>
</feature>
<dbReference type="SUPFAM" id="SSF55785">
    <property type="entry name" value="PYP-like sensor domain (PAS domain)"/>
    <property type="match status" value="3"/>
</dbReference>
<protein>
    <recommendedName>
        <fullName evidence="2">histidine kinase</fullName>
        <ecNumber evidence="2">2.7.13.3</ecNumber>
    </recommendedName>
</protein>
<dbReference type="Pfam" id="PF08447">
    <property type="entry name" value="PAS_3"/>
    <property type="match status" value="1"/>
</dbReference>
<dbReference type="InterPro" id="IPR036097">
    <property type="entry name" value="HisK_dim/P_sf"/>
</dbReference>
<comment type="caution">
    <text evidence="10">The sequence shown here is derived from an EMBL/GenBank/DDBJ whole genome shotgun (WGS) entry which is preliminary data.</text>
</comment>
<evidence type="ECO:0000256" key="6">
    <source>
        <dbReference type="SAM" id="Coils"/>
    </source>
</evidence>
<evidence type="ECO:0000256" key="3">
    <source>
        <dbReference type="ARBA" id="ARBA00022553"/>
    </source>
</evidence>
<evidence type="ECO:0000256" key="5">
    <source>
        <dbReference type="ARBA" id="ARBA00022777"/>
    </source>
</evidence>
<keyword evidence="4" id="KW-0808">Transferase</keyword>
<feature type="domain" description="PAC" evidence="9">
    <location>
        <begin position="65"/>
        <end position="117"/>
    </location>
</feature>
<evidence type="ECO:0000313" key="11">
    <source>
        <dbReference type="Proteomes" id="UP001596274"/>
    </source>
</evidence>
<organism evidence="10 11">
    <name type="scientific">Halorubrum pallidum</name>
    <dbReference type="NCBI Taxonomy" id="1526114"/>
    <lineage>
        <taxon>Archaea</taxon>
        <taxon>Methanobacteriati</taxon>
        <taxon>Methanobacteriota</taxon>
        <taxon>Stenosarchaea group</taxon>
        <taxon>Halobacteria</taxon>
        <taxon>Halobacteriales</taxon>
        <taxon>Haloferacaceae</taxon>
        <taxon>Halorubrum</taxon>
    </lineage>
</organism>
<dbReference type="InterPro" id="IPR000700">
    <property type="entry name" value="PAS-assoc_C"/>
</dbReference>
<feature type="domain" description="PAS" evidence="8">
    <location>
        <begin position="20"/>
        <end position="62"/>
    </location>
</feature>
<accession>A0ABD5T1Y8</accession>
<dbReference type="InterPro" id="IPR004358">
    <property type="entry name" value="Sig_transdc_His_kin-like_C"/>
</dbReference>
<keyword evidence="3" id="KW-0597">Phosphoprotein</keyword>
<dbReference type="EC" id="2.7.13.3" evidence="2"/>
<dbReference type="GO" id="GO:0004673">
    <property type="term" value="F:protein histidine kinase activity"/>
    <property type="evidence" value="ECO:0007669"/>
    <property type="project" value="UniProtKB-EC"/>
</dbReference>
<dbReference type="SMART" id="SM00086">
    <property type="entry name" value="PAC"/>
    <property type="match status" value="3"/>
</dbReference>
<name>A0ABD5T1Y8_9EURY</name>
<dbReference type="Pfam" id="PF08448">
    <property type="entry name" value="PAS_4"/>
    <property type="match status" value="1"/>
</dbReference>
<dbReference type="InterPro" id="IPR036890">
    <property type="entry name" value="HATPase_C_sf"/>
</dbReference>
<dbReference type="SMART" id="SM00091">
    <property type="entry name" value="PAS"/>
    <property type="match status" value="1"/>
</dbReference>
<dbReference type="InterPro" id="IPR035965">
    <property type="entry name" value="PAS-like_dom_sf"/>
</dbReference>
<proteinExistence type="predicted"/>
<feature type="domain" description="PAC" evidence="9">
    <location>
        <begin position="190"/>
        <end position="244"/>
    </location>
</feature>
<dbReference type="InterPro" id="IPR000014">
    <property type="entry name" value="PAS"/>
</dbReference>
<dbReference type="InterPro" id="IPR001610">
    <property type="entry name" value="PAC"/>
</dbReference>
<evidence type="ECO:0000256" key="2">
    <source>
        <dbReference type="ARBA" id="ARBA00012438"/>
    </source>
</evidence>
<evidence type="ECO:0000313" key="10">
    <source>
        <dbReference type="EMBL" id="MFC6770705.1"/>
    </source>
</evidence>
<dbReference type="PANTHER" id="PTHR43304">
    <property type="entry name" value="PHYTOCHROME-LIKE PROTEIN CPH1"/>
    <property type="match status" value="1"/>
</dbReference>
<sequence>MVYRCKNDPEWPMEDVRGDVKEFSGYTAVELESNETQWGEEVVHPEDQEDVWETVQGSLEMSDSFELTYRIKAKGGETRWVWERGRGIFGPDGELEALEGFITDITERRRRETELRRNERRFESMFHDPNILVGLLDTDGRVQHVNDTALEYIEADRDDIIGKPFWATPWWTADTTADLKQWIDRGADGEYVEYEVDHPMSDGDVFTAEGTIRPVTNDEGTVVSLIVSARDITDQKQHEAEIEKVRDQMEFALARTDSVIWEQDHETGEMVSYPDPCPVLEGSLRTIEEFETRVYEEDRSDVVEAVESVLETSEAETVEFRTIPEIEAEWVEAQIQPVFDDGSGSRLIGLSRDITDYKRRQQQLETQNEQFDELARVISHDLQTPIQTIEGRLELAVQTGETAHIEGALDAVDRLNELREDLVHILRSKEIVSEMEEIDISEVAEAAWEGVNSSDRSTLEIVGTARMEGDPAATRRLLQNLLSNSVEHADCPTSIHIGKVANGFYVEDDGSGIDPEDREEVFTPGFSTKSGGSGMGMTSVRQIVDEHGWEIHIAEAETLDGVRFEITRIEFTAE</sequence>
<dbReference type="InterPro" id="IPR003594">
    <property type="entry name" value="HATPase_dom"/>
</dbReference>
<dbReference type="PROSITE" id="PS50113">
    <property type="entry name" value="PAC"/>
    <property type="match status" value="3"/>
</dbReference>
<dbReference type="NCBIfam" id="TIGR00229">
    <property type="entry name" value="sensory_box"/>
    <property type="match status" value="2"/>
</dbReference>
<dbReference type="AlphaFoldDB" id="A0ABD5T1Y8"/>
<dbReference type="PANTHER" id="PTHR43304:SF1">
    <property type="entry name" value="PAC DOMAIN-CONTAINING PROTEIN"/>
    <property type="match status" value="1"/>
</dbReference>
<dbReference type="CDD" id="cd00130">
    <property type="entry name" value="PAS"/>
    <property type="match status" value="2"/>
</dbReference>
<comment type="catalytic activity">
    <reaction evidence="1">
        <text>ATP + protein L-histidine = ADP + protein N-phospho-L-histidine.</text>
        <dbReference type="EC" id="2.7.13.3"/>
    </reaction>
</comment>
<dbReference type="PROSITE" id="PS50112">
    <property type="entry name" value="PAS"/>
    <property type="match status" value="2"/>
</dbReference>
<dbReference type="SUPFAM" id="SSF47384">
    <property type="entry name" value="Homodimeric domain of signal transducing histidine kinase"/>
    <property type="match status" value="1"/>
</dbReference>
<dbReference type="Pfam" id="PF02518">
    <property type="entry name" value="HATPase_c"/>
    <property type="match status" value="1"/>
</dbReference>
<reference evidence="10 11" key="1">
    <citation type="journal article" date="2019" name="Int. J. Syst. Evol. Microbiol.">
        <title>The Global Catalogue of Microorganisms (GCM) 10K type strain sequencing project: providing services to taxonomists for standard genome sequencing and annotation.</title>
        <authorList>
            <consortium name="The Broad Institute Genomics Platform"/>
            <consortium name="The Broad Institute Genome Sequencing Center for Infectious Disease"/>
            <person name="Wu L."/>
            <person name="Ma J."/>
        </authorList>
    </citation>
    <scope>NUCLEOTIDE SEQUENCE [LARGE SCALE GENOMIC DNA]</scope>
    <source>
        <strain evidence="10 11">PJ61</strain>
    </source>
</reference>
<dbReference type="CDD" id="cd00082">
    <property type="entry name" value="HisKA"/>
    <property type="match status" value="1"/>
</dbReference>
<keyword evidence="6" id="KW-0175">Coiled coil</keyword>
<dbReference type="InterPro" id="IPR013655">
    <property type="entry name" value="PAS_fold_3"/>
</dbReference>
<dbReference type="Gene3D" id="3.30.565.10">
    <property type="entry name" value="Histidine kinase-like ATPase, C-terminal domain"/>
    <property type="match status" value="1"/>
</dbReference>
<feature type="domain" description="PAS" evidence="8">
    <location>
        <begin position="118"/>
        <end position="163"/>
    </location>
</feature>
<dbReference type="PROSITE" id="PS50109">
    <property type="entry name" value="HIS_KIN"/>
    <property type="match status" value="1"/>
</dbReference>
<evidence type="ECO:0000256" key="4">
    <source>
        <dbReference type="ARBA" id="ARBA00022679"/>
    </source>
</evidence>
<dbReference type="EMBL" id="JBHSWT010000116">
    <property type="protein sequence ID" value="MFC6770705.1"/>
    <property type="molecule type" value="Genomic_DNA"/>
</dbReference>
<dbReference type="SUPFAM" id="SSF55874">
    <property type="entry name" value="ATPase domain of HSP90 chaperone/DNA topoisomerase II/histidine kinase"/>
    <property type="match status" value="1"/>
</dbReference>
<dbReference type="Gene3D" id="3.30.450.20">
    <property type="entry name" value="PAS domain"/>
    <property type="match status" value="3"/>
</dbReference>
<keyword evidence="5" id="KW-0418">Kinase</keyword>
<evidence type="ECO:0000256" key="1">
    <source>
        <dbReference type="ARBA" id="ARBA00000085"/>
    </source>
</evidence>
<dbReference type="InterPro" id="IPR003661">
    <property type="entry name" value="HisK_dim/P_dom"/>
</dbReference>
<dbReference type="SMART" id="SM00387">
    <property type="entry name" value="HATPase_c"/>
    <property type="match status" value="1"/>
</dbReference>
<keyword evidence="11" id="KW-1185">Reference proteome</keyword>
<gene>
    <name evidence="10" type="ORF">ACFQDD_04080</name>
</gene>
<dbReference type="InterPro" id="IPR013656">
    <property type="entry name" value="PAS_4"/>
</dbReference>
<evidence type="ECO:0000259" key="8">
    <source>
        <dbReference type="PROSITE" id="PS50112"/>
    </source>
</evidence>
<dbReference type="Gene3D" id="1.10.287.130">
    <property type="match status" value="1"/>
</dbReference>
<dbReference type="PRINTS" id="PR00344">
    <property type="entry name" value="BCTRLSENSOR"/>
</dbReference>
<feature type="domain" description="PAC" evidence="9">
    <location>
        <begin position="311"/>
        <end position="366"/>
    </location>
</feature>
<dbReference type="InterPro" id="IPR005467">
    <property type="entry name" value="His_kinase_dom"/>
</dbReference>
<dbReference type="InterPro" id="IPR052162">
    <property type="entry name" value="Sensor_kinase/Photoreceptor"/>
</dbReference>
<evidence type="ECO:0000259" key="9">
    <source>
        <dbReference type="PROSITE" id="PS50113"/>
    </source>
</evidence>
<feature type="coiled-coil region" evidence="6">
    <location>
        <begin position="347"/>
        <end position="374"/>
    </location>
</feature>
<dbReference type="Proteomes" id="UP001596274">
    <property type="component" value="Unassembled WGS sequence"/>
</dbReference>
<evidence type="ECO:0000259" key="7">
    <source>
        <dbReference type="PROSITE" id="PS50109"/>
    </source>
</evidence>